<dbReference type="Proteomes" id="UP000326062">
    <property type="component" value="Chromosome 10"/>
</dbReference>
<organism evidence="1 2">
    <name type="scientific">Muntiacus reevesi</name>
    <name type="common">Reeves' muntjac</name>
    <name type="synonym">Cervus reevesi</name>
    <dbReference type="NCBI Taxonomy" id="9886"/>
    <lineage>
        <taxon>Eukaryota</taxon>
        <taxon>Metazoa</taxon>
        <taxon>Chordata</taxon>
        <taxon>Craniata</taxon>
        <taxon>Vertebrata</taxon>
        <taxon>Euteleostomi</taxon>
        <taxon>Mammalia</taxon>
        <taxon>Eutheria</taxon>
        <taxon>Laurasiatheria</taxon>
        <taxon>Artiodactyla</taxon>
        <taxon>Ruminantia</taxon>
        <taxon>Pecora</taxon>
        <taxon>Cervidae</taxon>
        <taxon>Muntiacinae</taxon>
        <taxon>Muntiacus</taxon>
    </lineage>
</organism>
<evidence type="ECO:0000313" key="2">
    <source>
        <dbReference type="Proteomes" id="UP000326062"/>
    </source>
</evidence>
<sequence>MSDVEHLPMCLLAICMSSVEKCLFTLFIIARTWKQPRCPSVDKWIRKLWYIYTMEYYSAIRKNSFESVLMRWMKLEPIIQSEVNQKEKHQYSMLLLLLLLSCFSRVRLGATP</sequence>
<comment type="caution">
    <text evidence="1">The sequence shown here is derived from an EMBL/GenBank/DDBJ whole genome shotgun (WGS) entry which is preliminary data.</text>
</comment>
<evidence type="ECO:0008006" key="3">
    <source>
        <dbReference type="Google" id="ProtNLM"/>
    </source>
</evidence>
<gene>
    <name evidence="1" type="ORF">FD755_017375</name>
</gene>
<name>A0A5N3XB66_MUNRE</name>
<reference evidence="1 2" key="1">
    <citation type="submission" date="2019-06" db="EMBL/GenBank/DDBJ databases">
        <title>Discovery of a novel chromosome fission-fusion reversal in muntjac.</title>
        <authorList>
            <person name="Mudd A.B."/>
            <person name="Bredeson J.V."/>
            <person name="Baum R."/>
            <person name="Hockemeyer D."/>
            <person name="Rokhsar D.S."/>
        </authorList>
    </citation>
    <scope>NUCLEOTIDE SEQUENCE [LARGE SCALE GENOMIC DNA]</scope>
    <source>
        <strain evidence="1">UCam_UCB_Mr</strain>
        <tissue evidence="1">Fibroblast cell line</tissue>
    </source>
</reference>
<protein>
    <recommendedName>
        <fullName evidence="3">DUF1725 domain-containing protein</fullName>
    </recommendedName>
</protein>
<dbReference type="EMBL" id="VCEB01000013">
    <property type="protein sequence ID" value="KAB0370966.1"/>
    <property type="molecule type" value="Genomic_DNA"/>
</dbReference>
<evidence type="ECO:0000313" key="1">
    <source>
        <dbReference type="EMBL" id="KAB0370966.1"/>
    </source>
</evidence>
<dbReference type="AlphaFoldDB" id="A0A5N3XB66"/>
<keyword evidence="2" id="KW-1185">Reference proteome</keyword>
<proteinExistence type="predicted"/>
<accession>A0A5N3XB66</accession>